<gene>
    <name evidence="6" type="primary">hyfG</name>
    <name evidence="6" type="ORF">ebA4187</name>
</gene>
<name>Q5P2H0_AROAE</name>
<evidence type="ECO:0000313" key="6">
    <source>
        <dbReference type="EMBL" id="CAI08494.1"/>
    </source>
</evidence>
<dbReference type="GO" id="GO:0016651">
    <property type="term" value="F:oxidoreductase activity, acting on NAD(P)H"/>
    <property type="evidence" value="ECO:0007669"/>
    <property type="project" value="InterPro"/>
</dbReference>
<proteinExistence type="predicted"/>
<evidence type="ECO:0000259" key="4">
    <source>
        <dbReference type="Pfam" id="PF00329"/>
    </source>
</evidence>
<feature type="region of interest" description="Disordered" evidence="3">
    <location>
        <begin position="1"/>
        <end position="37"/>
    </location>
</feature>
<dbReference type="AlphaFoldDB" id="Q5P2H0"/>
<dbReference type="Gene3D" id="1.10.645.10">
    <property type="entry name" value="Cytochrome-c3 Hydrogenase, chain B"/>
    <property type="match status" value="1"/>
</dbReference>
<feature type="domain" description="NADH-quinone oxidoreductase subunit D" evidence="5">
    <location>
        <begin position="320"/>
        <end position="474"/>
    </location>
</feature>
<keyword evidence="1" id="KW-0560">Oxidoreductase</keyword>
<dbReference type="InterPro" id="IPR052197">
    <property type="entry name" value="ComplexI_49kDa-like"/>
</dbReference>
<keyword evidence="2" id="KW-0520">NAD</keyword>
<dbReference type="PANTHER" id="PTHR43485:SF1">
    <property type="entry name" value="FORMATE HYDROGENLYASE SUBUNIT 5-RELATED"/>
    <property type="match status" value="1"/>
</dbReference>
<dbReference type="InterPro" id="IPR029014">
    <property type="entry name" value="NiFe-Hase_large"/>
</dbReference>
<dbReference type="SUPFAM" id="SSF143243">
    <property type="entry name" value="Nqo5-like"/>
    <property type="match status" value="1"/>
</dbReference>
<dbReference type="eggNOG" id="COG3261">
    <property type="taxonomic scope" value="Bacteria"/>
</dbReference>
<dbReference type="HOGENOM" id="CLU_015134_3_1_4"/>
<feature type="domain" description="NADH:ubiquinone oxidoreductase 30kDa subunit" evidence="4">
    <location>
        <begin position="60"/>
        <end position="172"/>
    </location>
</feature>
<feature type="compositionally biased region" description="Basic residues" evidence="3">
    <location>
        <begin position="1"/>
        <end position="13"/>
    </location>
</feature>
<dbReference type="PANTHER" id="PTHR43485">
    <property type="entry name" value="HYDROGENASE-4 COMPONENT G"/>
    <property type="match status" value="1"/>
</dbReference>
<dbReference type="GO" id="GO:0048038">
    <property type="term" value="F:quinone binding"/>
    <property type="evidence" value="ECO:0007669"/>
    <property type="project" value="InterPro"/>
</dbReference>
<dbReference type="GO" id="GO:0051287">
    <property type="term" value="F:NAD binding"/>
    <property type="evidence" value="ECO:0007669"/>
    <property type="project" value="InterPro"/>
</dbReference>
<sequence>MHSRPVRQARRSAPRNPCLTPPRGRRPPLGRPGGRPDMQFSGLDCRFERLAAPLPMHRARVDATQWSALALAVATAKGRLVSLWGSDRRAMGDGFAVGAAYATAEGLLWAELGLDVVRPAYPDISRFFVPAVRMQRAAHDLVGIDAEDSGDSRPWLRHGAWPADYFPLRIENTGQERFAPQPDNYPFVFVEGDGVHEIAVGPVHAGTIEPGHFRFSVVGEKVLRLEERFGYTHKGIERRFMGMDIDEGARLAGRVSGDSTVAYAWAYAMAAESAAGVAVPERAAWLRALLLERERVANHLGDLGALGNDAAFGFALAQFSRLREDWLRANFEAFGHRLLMDCIRPGGVARDLDAAAAAQLRRDAVALVAEVAELKDIYDEHAGLQDRFVTTGRVAPELAARLGLTGLAGRASGQVADLRVDFPWPPYDKLAVTASTQFNGDVAARVAVRFDECFESLRLIDALLAALPDGPLDAPVAIRDAASGAGWIEGWRGEIFVALETDARGRIARCHCHDPSWQNWPVIEHASIDNIVADFPLINKSFNLGYSAQDL</sequence>
<dbReference type="Pfam" id="PF00346">
    <property type="entry name" value="Complex1_49kDa"/>
    <property type="match status" value="1"/>
</dbReference>
<dbReference type="STRING" id="76114.ebA4187"/>
<evidence type="ECO:0000313" key="7">
    <source>
        <dbReference type="Proteomes" id="UP000006552"/>
    </source>
</evidence>
<evidence type="ECO:0000256" key="2">
    <source>
        <dbReference type="ARBA" id="ARBA00023027"/>
    </source>
</evidence>
<dbReference type="eggNOG" id="COG3262">
    <property type="taxonomic scope" value="Bacteria"/>
</dbReference>
<dbReference type="InterPro" id="IPR001135">
    <property type="entry name" value="NADH_Q_OxRdtase_suD"/>
</dbReference>
<reference evidence="6 7" key="1">
    <citation type="journal article" date="2005" name="Arch. Microbiol.">
        <title>The genome sequence of an anaerobic aromatic-degrading denitrifying bacterium, strain EbN1.</title>
        <authorList>
            <person name="Rabus R."/>
            <person name="Kube M."/>
            <person name="Heider J."/>
            <person name="Beck A."/>
            <person name="Heitmann K."/>
            <person name="Widdel F."/>
            <person name="Reinhardt R."/>
        </authorList>
    </citation>
    <scope>NUCLEOTIDE SEQUENCE [LARGE SCALE GENOMIC DNA]</scope>
    <source>
        <strain evidence="6 7">EbN1</strain>
    </source>
</reference>
<evidence type="ECO:0000256" key="3">
    <source>
        <dbReference type="SAM" id="MobiDB-lite"/>
    </source>
</evidence>
<accession>Q5P2H0</accession>
<dbReference type="Pfam" id="PF00329">
    <property type="entry name" value="Complex1_30kDa"/>
    <property type="match status" value="1"/>
</dbReference>
<keyword evidence="7" id="KW-1185">Reference proteome</keyword>
<dbReference type="InterPro" id="IPR001268">
    <property type="entry name" value="NADH_UbQ_OxRdtase_30kDa_su"/>
</dbReference>
<dbReference type="GO" id="GO:0008137">
    <property type="term" value="F:NADH dehydrogenase (ubiquinone) activity"/>
    <property type="evidence" value="ECO:0007669"/>
    <property type="project" value="InterPro"/>
</dbReference>
<dbReference type="InterPro" id="IPR037232">
    <property type="entry name" value="NADH_quin_OxRdtase_su_C/D-like"/>
</dbReference>
<dbReference type="SUPFAM" id="SSF56762">
    <property type="entry name" value="HydB/Nqo4-like"/>
    <property type="match status" value="1"/>
</dbReference>
<dbReference type="KEGG" id="eba:ebA4187"/>
<evidence type="ECO:0000256" key="1">
    <source>
        <dbReference type="ARBA" id="ARBA00023002"/>
    </source>
</evidence>
<protein>
    <submittedName>
        <fullName evidence="6">Subunit of formate hydrogenlyase-like membrane complex, related to large subunit of hydrogenases</fullName>
    </submittedName>
</protein>
<organism evidence="6 7">
    <name type="scientific">Aromatoleum aromaticum (strain DSM 19018 / LMG 30748 / EbN1)</name>
    <name type="common">Azoarcus sp. (strain EbN1)</name>
    <dbReference type="NCBI Taxonomy" id="76114"/>
    <lineage>
        <taxon>Bacteria</taxon>
        <taxon>Pseudomonadati</taxon>
        <taxon>Pseudomonadota</taxon>
        <taxon>Betaproteobacteria</taxon>
        <taxon>Rhodocyclales</taxon>
        <taxon>Rhodocyclaceae</taxon>
        <taxon>Aromatoleum</taxon>
    </lineage>
</organism>
<evidence type="ECO:0000259" key="5">
    <source>
        <dbReference type="Pfam" id="PF00346"/>
    </source>
</evidence>
<dbReference type="Proteomes" id="UP000006552">
    <property type="component" value="Chromosome"/>
</dbReference>
<dbReference type="EMBL" id="CR555306">
    <property type="protein sequence ID" value="CAI08494.1"/>
    <property type="molecule type" value="Genomic_DNA"/>
</dbReference>